<comment type="caution">
    <text evidence="2">The sequence shown here is derived from an EMBL/GenBank/DDBJ whole genome shotgun (WGS) entry which is preliminary data.</text>
</comment>
<protein>
    <submittedName>
        <fullName evidence="2">Uncharacterized protein</fullName>
    </submittedName>
</protein>
<evidence type="ECO:0000313" key="2">
    <source>
        <dbReference type="EMBL" id="CAF0746389.1"/>
    </source>
</evidence>
<dbReference type="Proteomes" id="UP000663877">
    <property type="component" value="Unassembled WGS sequence"/>
</dbReference>
<dbReference type="EMBL" id="CAJNOM010000311">
    <property type="protein sequence ID" value="CAF1346427.1"/>
    <property type="molecule type" value="Genomic_DNA"/>
</dbReference>
<evidence type="ECO:0000313" key="5">
    <source>
        <dbReference type="Proteomes" id="UP000663877"/>
    </source>
</evidence>
<name>A0A813P787_9BILA</name>
<keyword evidence="1" id="KW-0732">Signal</keyword>
<reference evidence="2" key="1">
    <citation type="submission" date="2021-02" db="EMBL/GenBank/DDBJ databases">
        <authorList>
            <person name="Nowell W R."/>
        </authorList>
    </citation>
    <scope>NUCLEOTIDE SEQUENCE</scope>
</reference>
<organism evidence="2 5">
    <name type="scientific">Adineta steineri</name>
    <dbReference type="NCBI Taxonomy" id="433720"/>
    <lineage>
        <taxon>Eukaryota</taxon>
        <taxon>Metazoa</taxon>
        <taxon>Spiralia</taxon>
        <taxon>Gnathifera</taxon>
        <taxon>Rotifera</taxon>
        <taxon>Eurotatoria</taxon>
        <taxon>Bdelloidea</taxon>
        <taxon>Adinetida</taxon>
        <taxon>Adinetidae</taxon>
        <taxon>Adineta</taxon>
    </lineage>
</organism>
<evidence type="ECO:0000313" key="3">
    <source>
        <dbReference type="EMBL" id="CAF1346427.1"/>
    </source>
</evidence>
<keyword evidence="4" id="KW-1185">Reference proteome</keyword>
<sequence length="164" mass="18911">MRYYLNIIFIFIYLLSVQSKDFNSNIFTQKLLSTTNRLEYIRNSHSSRQSQSDSRIFYKRFSSNTQTTTSTTPYIHYGNFKHISIPSVKYPNLVLSSQQQTTTKNCYGGKLSRRACTTSAGSWCCADDCGDTYGECKTSLFEMIFIPFQIILCLCGICCWSRLH</sequence>
<proteinExistence type="predicted"/>
<feature type="chain" id="PRO_5035682758" evidence="1">
    <location>
        <begin position="20"/>
        <end position="164"/>
    </location>
</feature>
<dbReference type="AlphaFoldDB" id="A0A813P787"/>
<evidence type="ECO:0000256" key="1">
    <source>
        <dbReference type="SAM" id="SignalP"/>
    </source>
</evidence>
<dbReference type="EMBL" id="CAJNOI010000005">
    <property type="protein sequence ID" value="CAF0746389.1"/>
    <property type="molecule type" value="Genomic_DNA"/>
</dbReference>
<dbReference type="Proteomes" id="UP000663832">
    <property type="component" value="Unassembled WGS sequence"/>
</dbReference>
<feature type="signal peptide" evidence="1">
    <location>
        <begin position="1"/>
        <end position="19"/>
    </location>
</feature>
<gene>
    <name evidence="2" type="ORF">BJG266_LOCUS2168</name>
    <name evidence="3" type="ORF">QVE165_LOCUS33732</name>
</gene>
<evidence type="ECO:0000313" key="4">
    <source>
        <dbReference type="Proteomes" id="UP000663832"/>
    </source>
</evidence>
<accession>A0A813P787</accession>